<dbReference type="PANTHER" id="PTHR11538">
    <property type="entry name" value="PHENYLALANYL-TRNA SYNTHETASE"/>
    <property type="match status" value="1"/>
</dbReference>
<gene>
    <name evidence="3" type="ORF">PV07_07063</name>
</gene>
<feature type="region of interest" description="Disordered" evidence="1">
    <location>
        <begin position="1"/>
        <end position="52"/>
    </location>
</feature>
<dbReference type="STRING" id="569365.A0A0D2AQC6"/>
<feature type="domain" description="25S rRNA (uridine-N(3))-methyltransferase BMT5-like" evidence="2">
    <location>
        <begin position="166"/>
        <end position="319"/>
    </location>
</feature>
<dbReference type="InterPro" id="IPR019446">
    <property type="entry name" value="BMT5-like"/>
</dbReference>
<dbReference type="GeneID" id="27346257"/>
<dbReference type="AlphaFoldDB" id="A0A0D2AQC6"/>
<dbReference type="HOGENOM" id="CLU_035438_0_1_1"/>
<name>A0A0D2AQC6_9EURO</name>
<dbReference type="GO" id="GO:0070042">
    <property type="term" value="F:rRNA (uridine-N3-)-methyltransferase activity"/>
    <property type="evidence" value="ECO:0007669"/>
    <property type="project" value="InterPro"/>
</dbReference>
<protein>
    <recommendedName>
        <fullName evidence="2">25S rRNA (uridine-N(3))-methyltransferase BMT5-like domain-containing protein</fullName>
    </recommendedName>
</protein>
<dbReference type="Pfam" id="PF10354">
    <property type="entry name" value="BMT5-like"/>
    <property type="match status" value="2"/>
</dbReference>
<feature type="region of interest" description="Disordered" evidence="1">
    <location>
        <begin position="109"/>
        <end position="163"/>
    </location>
</feature>
<accession>A0A0D2AQC6</accession>
<dbReference type="RefSeq" id="XP_016247528.1">
    <property type="nucleotide sequence ID" value="XM_016394109.1"/>
</dbReference>
<reference evidence="3 4" key="1">
    <citation type="submission" date="2015-01" db="EMBL/GenBank/DDBJ databases">
        <title>The Genome Sequence of Cladophialophora immunda CBS83496.</title>
        <authorList>
            <consortium name="The Broad Institute Genomics Platform"/>
            <person name="Cuomo C."/>
            <person name="de Hoog S."/>
            <person name="Gorbushina A."/>
            <person name="Stielow B."/>
            <person name="Teixiera M."/>
            <person name="Abouelleil A."/>
            <person name="Chapman S.B."/>
            <person name="Priest M."/>
            <person name="Young S.K."/>
            <person name="Wortman J."/>
            <person name="Nusbaum C."/>
            <person name="Birren B."/>
        </authorList>
    </citation>
    <scope>NUCLEOTIDE SEQUENCE [LARGE SCALE GENOMIC DNA]</scope>
    <source>
        <strain evidence="3 4">CBS 83496</strain>
    </source>
</reference>
<evidence type="ECO:0000313" key="3">
    <source>
        <dbReference type="EMBL" id="KIW27312.1"/>
    </source>
</evidence>
<proteinExistence type="predicted"/>
<evidence type="ECO:0000259" key="2">
    <source>
        <dbReference type="Pfam" id="PF10354"/>
    </source>
</evidence>
<dbReference type="EMBL" id="KN847043">
    <property type="protein sequence ID" value="KIW27312.1"/>
    <property type="molecule type" value="Genomic_DNA"/>
</dbReference>
<organism evidence="3 4">
    <name type="scientific">Cladophialophora immunda</name>
    <dbReference type="NCBI Taxonomy" id="569365"/>
    <lineage>
        <taxon>Eukaryota</taxon>
        <taxon>Fungi</taxon>
        <taxon>Dikarya</taxon>
        <taxon>Ascomycota</taxon>
        <taxon>Pezizomycotina</taxon>
        <taxon>Eurotiomycetes</taxon>
        <taxon>Chaetothyriomycetidae</taxon>
        <taxon>Chaetothyriales</taxon>
        <taxon>Herpotrichiellaceae</taxon>
        <taxon>Cladophialophora</taxon>
    </lineage>
</organism>
<evidence type="ECO:0000313" key="4">
    <source>
        <dbReference type="Proteomes" id="UP000054466"/>
    </source>
</evidence>
<feature type="compositionally biased region" description="Basic residues" evidence="1">
    <location>
        <begin position="1"/>
        <end position="26"/>
    </location>
</feature>
<dbReference type="GO" id="GO:0005737">
    <property type="term" value="C:cytoplasm"/>
    <property type="evidence" value="ECO:0007669"/>
    <property type="project" value="TreeGrafter"/>
</dbReference>
<dbReference type="PANTHER" id="PTHR11538:SF26">
    <property type="entry name" value="FERREDOXIN-FOLD ANTICODON-BINDING DOMAIN-CONTAINING PROTEIN 1"/>
    <property type="match status" value="1"/>
</dbReference>
<evidence type="ECO:0000256" key="1">
    <source>
        <dbReference type="SAM" id="MobiDB-lite"/>
    </source>
</evidence>
<dbReference type="VEuPathDB" id="FungiDB:PV07_07063"/>
<dbReference type="GO" id="GO:0070475">
    <property type="term" value="P:rRNA base methylation"/>
    <property type="evidence" value="ECO:0007669"/>
    <property type="project" value="InterPro"/>
</dbReference>
<feature type="domain" description="25S rRNA (uridine-N(3))-methyltransferase BMT5-like" evidence="2">
    <location>
        <begin position="66"/>
        <end position="116"/>
    </location>
</feature>
<dbReference type="Proteomes" id="UP000054466">
    <property type="component" value="Unassembled WGS sequence"/>
</dbReference>
<dbReference type="OrthoDB" id="273345at2759"/>
<sequence>MGKVQRQGRKHHSKFGKSTVVRRQHSHQQPVQQRPAKVAAPPGGGGQHVPPKARVKVPFTRHDNVLLVGEGDFSFSLSLKLQHKVHQIVATCYDSTEVLQSKYPEVQKTTAQLQSSTRGNSVPPLRQETNEGDESTDDKKDEWKGFSPSPPNSPIHDQVDDSDRPLGDGNVYILYGIDATKLSSAHKKALRPYAPFTKIVFNFPHVGGLSTDVNRQVRYNQKLLVGFFQSAKSLLSSRNRPAAIRLLATEDEMGDYNDTSETSESSDPGAVNGQILVTLFEGEPYTLWNIRDLARHCGLKVVESFKFPWSAYPGYRHARTVGDITTGKDRSDEGKRKGAWRGEERDARCYVLEDQNAQEGDAVSQRRKKRRKQGDEEDDSD</sequence>
<keyword evidence="4" id="KW-1185">Reference proteome</keyword>
<feature type="region of interest" description="Disordered" evidence="1">
    <location>
        <begin position="351"/>
        <end position="381"/>
    </location>
</feature>
<feature type="compositionally biased region" description="Polar residues" evidence="1">
    <location>
        <begin position="109"/>
        <end position="120"/>
    </location>
</feature>